<dbReference type="PRINTS" id="PR01301">
    <property type="entry name" value="RGSPROTEIN"/>
</dbReference>
<comment type="caution">
    <text evidence="3">The sequence shown here is derived from an EMBL/GenBank/DDBJ whole genome shotgun (WGS) entry which is preliminary data.</text>
</comment>
<dbReference type="EMBL" id="JBGFUD010007835">
    <property type="protein sequence ID" value="MFH4981768.1"/>
    <property type="molecule type" value="Genomic_DNA"/>
</dbReference>
<dbReference type="PANTHER" id="PTHR10845:SF254">
    <property type="entry name" value="RGS DOMAIN-CONTAINING PROTEIN-RELATED"/>
    <property type="match status" value="1"/>
</dbReference>
<organism evidence="3 4">
    <name type="scientific">Gnathostoma spinigerum</name>
    <dbReference type="NCBI Taxonomy" id="75299"/>
    <lineage>
        <taxon>Eukaryota</taxon>
        <taxon>Metazoa</taxon>
        <taxon>Ecdysozoa</taxon>
        <taxon>Nematoda</taxon>
        <taxon>Chromadorea</taxon>
        <taxon>Rhabditida</taxon>
        <taxon>Spirurina</taxon>
        <taxon>Gnathostomatomorpha</taxon>
        <taxon>Gnathostomatoidea</taxon>
        <taxon>Gnathostomatidae</taxon>
        <taxon>Gnathostoma</taxon>
    </lineage>
</organism>
<evidence type="ECO:0000313" key="3">
    <source>
        <dbReference type="EMBL" id="MFH4981768.1"/>
    </source>
</evidence>
<dbReference type="InterPro" id="IPR016137">
    <property type="entry name" value="RGS"/>
</dbReference>
<name>A0ABD6EPH5_9BILA</name>
<proteinExistence type="predicted"/>
<dbReference type="Proteomes" id="UP001608902">
    <property type="component" value="Unassembled WGS sequence"/>
</dbReference>
<dbReference type="PANTHER" id="PTHR10845">
    <property type="entry name" value="REGULATOR OF G PROTEIN SIGNALING"/>
    <property type="match status" value="1"/>
</dbReference>
<dbReference type="PROSITE" id="PS50132">
    <property type="entry name" value="RGS"/>
    <property type="match status" value="1"/>
</dbReference>
<dbReference type="Pfam" id="PF00615">
    <property type="entry name" value="RGS"/>
    <property type="match status" value="1"/>
</dbReference>
<dbReference type="InterPro" id="IPR036305">
    <property type="entry name" value="RGS_sf"/>
</dbReference>
<protein>
    <recommendedName>
        <fullName evidence="2">RGS domain-containing protein</fullName>
    </recommendedName>
</protein>
<evidence type="ECO:0000313" key="4">
    <source>
        <dbReference type="Proteomes" id="UP001608902"/>
    </source>
</evidence>
<accession>A0ABD6EPH5</accession>
<gene>
    <name evidence="3" type="ORF">AB6A40_008477</name>
</gene>
<reference evidence="3 4" key="1">
    <citation type="submission" date="2024-08" db="EMBL/GenBank/DDBJ databases">
        <title>Gnathostoma spinigerum genome.</title>
        <authorList>
            <person name="Gonzalez-Bertolin B."/>
            <person name="Monzon S."/>
            <person name="Zaballos A."/>
            <person name="Jimenez P."/>
            <person name="Dekumyoy P."/>
            <person name="Varona S."/>
            <person name="Cuesta I."/>
            <person name="Sumanam S."/>
            <person name="Adisakwattana P."/>
            <person name="Gasser R.B."/>
            <person name="Hernandez-Gonzalez A."/>
            <person name="Young N.D."/>
            <person name="Perteguer M.J."/>
        </authorList>
    </citation>
    <scope>NUCLEOTIDE SEQUENCE [LARGE SCALE GENOMIC DNA]</scope>
    <source>
        <strain evidence="3">AL3</strain>
        <tissue evidence="3">Liver</tissue>
    </source>
</reference>
<dbReference type="AlphaFoldDB" id="A0ABD6EPH5"/>
<dbReference type="Gene3D" id="1.10.196.10">
    <property type="match status" value="1"/>
</dbReference>
<dbReference type="SUPFAM" id="SSF48097">
    <property type="entry name" value="Regulator of G-protein signaling, RGS"/>
    <property type="match status" value="1"/>
</dbReference>
<feature type="compositionally biased region" description="Basic and acidic residues" evidence="1">
    <location>
        <begin position="53"/>
        <end position="64"/>
    </location>
</feature>
<feature type="domain" description="RGS" evidence="2">
    <location>
        <begin position="86"/>
        <end position="116"/>
    </location>
</feature>
<evidence type="ECO:0000259" key="2">
    <source>
        <dbReference type="PROSITE" id="PS50132"/>
    </source>
</evidence>
<feature type="compositionally biased region" description="Low complexity" evidence="1">
    <location>
        <begin position="66"/>
        <end position="75"/>
    </location>
</feature>
<keyword evidence="4" id="KW-1185">Reference proteome</keyword>
<feature type="region of interest" description="Disordered" evidence="1">
    <location>
        <begin position="53"/>
        <end position="75"/>
    </location>
</feature>
<evidence type="ECO:0000256" key="1">
    <source>
        <dbReference type="SAM" id="MobiDB-lite"/>
    </source>
</evidence>
<dbReference type="InterPro" id="IPR024066">
    <property type="entry name" value="RGS_subdom1/3"/>
</dbReference>
<sequence length="116" mass="13476">MSNVRLRKRRFPRSRSMPVHLMETPQQIFHLIIFKCRSIKKMAVTAIIRARRGESLESHSRDAHQSSAPVSPVSASKLSQNEWTAAFNKVLNDAEGRNEFADFLRSEYSEENILFW</sequence>